<feature type="region of interest" description="Disordered" evidence="1">
    <location>
        <begin position="1010"/>
        <end position="1041"/>
    </location>
</feature>
<feature type="region of interest" description="Disordered" evidence="1">
    <location>
        <begin position="550"/>
        <end position="587"/>
    </location>
</feature>
<feature type="region of interest" description="Disordered" evidence="1">
    <location>
        <begin position="35"/>
        <end position="54"/>
    </location>
</feature>
<feature type="compositionally biased region" description="Pro residues" evidence="1">
    <location>
        <begin position="168"/>
        <end position="182"/>
    </location>
</feature>
<feature type="region of interest" description="Disordered" evidence="1">
    <location>
        <begin position="921"/>
        <end position="943"/>
    </location>
</feature>
<feature type="compositionally biased region" description="Low complexity" evidence="1">
    <location>
        <begin position="563"/>
        <end position="573"/>
    </location>
</feature>
<feature type="region of interest" description="Disordered" evidence="1">
    <location>
        <begin position="961"/>
        <end position="997"/>
    </location>
</feature>
<protein>
    <submittedName>
        <fullName evidence="2">Uncharacterized protein</fullName>
    </submittedName>
</protein>
<feature type="compositionally biased region" description="Polar residues" evidence="1">
    <location>
        <begin position="1010"/>
        <end position="1020"/>
    </location>
</feature>
<proteinExistence type="predicted"/>
<organism evidence="2 3">
    <name type="scientific">Psilocybe cf. subviscida</name>
    <dbReference type="NCBI Taxonomy" id="2480587"/>
    <lineage>
        <taxon>Eukaryota</taxon>
        <taxon>Fungi</taxon>
        <taxon>Dikarya</taxon>
        <taxon>Basidiomycota</taxon>
        <taxon>Agaricomycotina</taxon>
        <taxon>Agaricomycetes</taxon>
        <taxon>Agaricomycetidae</taxon>
        <taxon>Agaricales</taxon>
        <taxon>Agaricineae</taxon>
        <taxon>Strophariaceae</taxon>
        <taxon>Psilocybe</taxon>
    </lineage>
</organism>
<dbReference type="OrthoDB" id="2757368at2759"/>
<evidence type="ECO:0000256" key="1">
    <source>
        <dbReference type="SAM" id="MobiDB-lite"/>
    </source>
</evidence>
<feature type="compositionally biased region" description="Acidic residues" evidence="1">
    <location>
        <begin position="929"/>
        <end position="940"/>
    </location>
</feature>
<feature type="compositionally biased region" description="Low complexity" evidence="1">
    <location>
        <begin position="619"/>
        <end position="637"/>
    </location>
</feature>
<evidence type="ECO:0000313" key="3">
    <source>
        <dbReference type="Proteomes" id="UP000567179"/>
    </source>
</evidence>
<feature type="region of interest" description="Disordered" evidence="1">
    <location>
        <begin position="728"/>
        <end position="789"/>
    </location>
</feature>
<feature type="region of interest" description="Disordered" evidence="1">
    <location>
        <begin position="619"/>
        <end position="644"/>
    </location>
</feature>
<reference evidence="2 3" key="1">
    <citation type="journal article" date="2020" name="ISME J.">
        <title>Uncovering the hidden diversity of litter-decomposition mechanisms in mushroom-forming fungi.</title>
        <authorList>
            <person name="Floudas D."/>
            <person name="Bentzer J."/>
            <person name="Ahren D."/>
            <person name="Johansson T."/>
            <person name="Persson P."/>
            <person name="Tunlid A."/>
        </authorList>
    </citation>
    <scope>NUCLEOTIDE SEQUENCE [LARGE SCALE GENOMIC DNA]</scope>
    <source>
        <strain evidence="2 3">CBS 101986</strain>
    </source>
</reference>
<feature type="compositionally biased region" description="Low complexity" evidence="1">
    <location>
        <begin position="263"/>
        <end position="284"/>
    </location>
</feature>
<dbReference type="EMBL" id="JAACJJ010000060">
    <property type="protein sequence ID" value="KAF5309243.1"/>
    <property type="molecule type" value="Genomic_DNA"/>
</dbReference>
<dbReference type="Proteomes" id="UP000567179">
    <property type="component" value="Unassembled WGS sequence"/>
</dbReference>
<evidence type="ECO:0000313" key="2">
    <source>
        <dbReference type="EMBL" id="KAF5309243.1"/>
    </source>
</evidence>
<comment type="caution">
    <text evidence="2">The sequence shown here is derived from an EMBL/GenBank/DDBJ whole genome shotgun (WGS) entry which is preliminary data.</text>
</comment>
<feature type="region of interest" description="Disordered" evidence="1">
    <location>
        <begin position="1"/>
        <end position="24"/>
    </location>
</feature>
<keyword evidence="3" id="KW-1185">Reference proteome</keyword>
<sequence length="1168" mass="125447">MTSMYNYTSNESSQRRQPEYGPPRYAVDGGRIFSVSGQQNNQTNGDGGRSNAITRNSVSGGMYIGQATHSVGFHTTPSLSFAIFTKPTQSSSNIPVPTNQNQSTGQRIMASSSTTGMDYRSIAPPPASVLAVQQQRQLVMPPDQQRRLASYFSVPEQHHPQHVRQHQPAPPSNWPPPPPAPPFASSGLQQRSVGSSSYTGYVAPPPTQAPSSSSYTQDYAAPPPQILSAQAPPSLFPNPGTPTQSTFSRETPAAAFASSSVALPSTPGGPAPSASSNPVVSLPSTPVREPATPFPLPTVSEAEAALLPVRGALESLWRTMSSAHTTALAKERDAHIASVKELNAERKANAQLQARLQAQIQIEQELRNAAKGAAKQLSMPEEMIRRVRGAVDAAREEGCKQGRKDGRQELNTLQLDFEGVQTELSDQKNLVMSLKAETERLRCSLRASDRLVAYSHQEMMKLLLEIPPTRHQAVPLQSAEDMERMHALLQGVEVVQDKLSKHRQAKRRVTDLVQMVNMELLALVDTWTRRGADALLSSRWKKAWTTAAVDGQGGLPSARKRTSTPASSKSTAAHIASRKDSKATQPSLLVHSRNASIPASASPFVSPVISRKVSIGSSAAPISTPSLSSSTTAPPVSGSSHATPIDVDLEDACDQLSSTTPGHISKPPSPTTKYRSLLDFIAEARQDFGLPKTSKTPSTATYADADTLASAPAEQDYRSAYGLMALPPTPRDFNDPDLGDLDYDTHSVPRLSPPAENNMPADQEPSSSEWEQRGWRPRTPPPTSTPVSPVTLAKEISSHVPSSPCLLKDAMPLRRVDLTEASSASPMIIDAIAPLGLGVVSVPPVTGTNDAVPGSVTSGKRTRAEFEEGQGIHGCGESDSRGGSFEAGRKRRAPLRPSLPPTLVKPEPVDAVFDQTAALSLDGTPAPEGEPEMEELEGDDGGANTTEVALKQELVDEAMLSHDSLEPSPEPASALERGPRISDSATFPTPPPSMVMDDLEEGEITPDVSAQRTPTVHSTPPSLPPAVAANVPSTANSARKQRPIPDMVRRTRPSDDPQVLVTTASAIHTQSSPRPPKPKYTKLGISHIDLLYRTQGNDLVCRMCETRPRDGEKKTLTGARYPENAPWDTLIGHCWRDHPVACEELERKKPSDIAEIKQRLQGARFGRS</sequence>
<gene>
    <name evidence="2" type="ORF">D9619_012772</name>
</gene>
<feature type="region of interest" description="Disordered" evidence="1">
    <location>
        <begin position="870"/>
        <end position="906"/>
    </location>
</feature>
<feature type="region of interest" description="Disordered" evidence="1">
    <location>
        <begin position="157"/>
        <end position="295"/>
    </location>
</feature>
<name>A0A8H5AQL3_9AGAR</name>
<feature type="region of interest" description="Disordered" evidence="1">
    <location>
        <begin position="90"/>
        <end position="110"/>
    </location>
</feature>
<feature type="compositionally biased region" description="Polar residues" evidence="1">
    <location>
        <begin position="187"/>
        <end position="199"/>
    </location>
</feature>
<accession>A0A8H5AQL3</accession>
<dbReference type="AlphaFoldDB" id="A0A8H5AQL3"/>
<feature type="compositionally biased region" description="Polar residues" evidence="1">
    <location>
        <begin position="1"/>
        <end position="12"/>
    </location>
</feature>